<dbReference type="InterPro" id="IPR003416">
    <property type="entry name" value="MgtC/SapB/SrpB/YhiD_fam"/>
</dbReference>
<comment type="caution">
    <text evidence="10">The sequence shown here is derived from an EMBL/GenBank/DDBJ whole genome shotgun (WGS) entry which is preliminary data.</text>
</comment>
<keyword evidence="5 8" id="KW-1133">Transmembrane helix</keyword>
<name>A0A3M8DU82_9BACL</name>
<dbReference type="PANTHER" id="PTHR33778:SF1">
    <property type="entry name" value="MAGNESIUM TRANSPORTER YHID-RELATED"/>
    <property type="match status" value="1"/>
</dbReference>
<dbReference type="RefSeq" id="WP_122916401.1">
    <property type="nucleotide sequence ID" value="NZ_RHHQ01000004.1"/>
</dbReference>
<dbReference type="PANTHER" id="PTHR33778">
    <property type="entry name" value="PROTEIN MGTC"/>
    <property type="match status" value="1"/>
</dbReference>
<feature type="transmembrane region" description="Helical" evidence="8">
    <location>
        <begin position="12"/>
        <end position="34"/>
    </location>
</feature>
<accession>A0A3M8DU82</accession>
<evidence type="ECO:0000256" key="2">
    <source>
        <dbReference type="ARBA" id="ARBA00009298"/>
    </source>
</evidence>
<keyword evidence="4 8" id="KW-0812">Transmembrane</keyword>
<evidence type="ECO:0000256" key="6">
    <source>
        <dbReference type="ARBA" id="ARBA00023136"/>
    </source>
</evidence>
<dbReference type="PRINTS" id="PR01837">
    <property type="entry name" value="MGTCSAPBPROT"/>
</dbReference>
<keyword evidence="11" id="KW-1185">Reference proteome</keyword>
<dbReference type="AlphaFoldDB" id="A0A3M8DU82"/>
<sequence length="181" mass="19906">MEYLTLMYEQHVIANLEMYLRVLISAVLGLFIGWDRSFRHKPAGLKTYTYVSVACTLITLVSIYSAKVYAMPNVGTQMDPMRLAAQIVTGLGFLGAGVILKDGLQVKGLTSAAMIFFAGGVGIGIGAGFYGIVIFSVLVTFLCARFSSRFEEKSLRRTAEHPHAHTAHEAFHETHSYKEHG</sequence>
<dbReference type="InterPro" id="IPR049177">
    <property type="entry name" value="MgtC_SapB_SrpB_YhiD_N"/>
</dbReference>
<keyword evidence="3" id="KW-1003">Cell membrane</keyword>
<feature type="transmembrane region" description="Helical" evidence="8">
    <location>
        <begin position="112"/>
        <end position="144"/>
    </location>
</feature>
<dbReference type="GO" id="GO:0005886">
    <property type="term" value="C:plasma membrane"/>
    <property type="evidence" value="ECO:0007669"/>
    <property type="project" value="UniProtKB-SubCell"/>
</dbReference>
<comment type="similarity">
    <text evidence="2">Belongs to the MgtC/SapB family.</text>
</comment>
<evidence type="ECO:0000256" key="7">
    <source>
        <dbReference type="SAM" id="MobiDB-lite"/>
    </source>
</evidence>
<evidence type="ECO:0000256" key="4">
    <source>
        <dbReference type="ARBA" id="ARBA00022692"/>
    </source>
</evidence>
<feature type="transmembrane region" description="Helical" evidence="8">
    <location>
        <begin position="83"/>
        <end position="100"/>
    </location>
</feature>
<dbReference type="Proteomes" id="UP000271031">
    <property type="component" value="Unassembled WGS sequence"/>
</dbReference>
<comment type="subcellular location">
    <subcellularLocation>
        <location evidence="1">Cell membrane</location>
        <topology evidence="1">Multi-pass membrane protein</topology>
    </subcellularLocation>
</comment>
<keyword evidence="6 8" id="KW-0472">Membrane</keyword>
<evidence type="ECO:0000256" key="1">
    <source>
        <dbReference type="ARBA" id="ARBA00004651"/>
    </source>
</evidence>
<evidence type="ECO:0000256" key="3">
    <source>
        <dbReference type="ARBA" id="ARBA00022475"/>
    </source>
</evidence>
<dbReference type="Pfam" id="PF02308">
    <property type="entry name" value="MgtC"/>
    <property type="match status" value="1"/>
</dbReference>
<evidence type="ECO:0000259" key="9">
    <source>
        <dbReference type="Pfam" id="PF02308"/>
    </source>
</evidence>
<gene>
    <name evidence="10" type="ORF">EDM56_03005</name>
</gene>
<feature type="domain" description="MgtC/SapB/SrpB/YhiD N-terminal" evidence="9">
    <location>
        <begin position="23"/>
        <end position="152"/>
    </location>
</feature>
<evidence type="ECO:0000256" key="5">
    <source>
        <dbReference type="ARBA" id="ARBA00022989"/>
    </source>
</evidence>
<organism evidence="10 11">
    <name type="scientific">Brevibacillus fluminis</name>
    <dbReference type="NCBI Taxonomy" id="511487"/>
    <lineage>
        <taxon>Bacteria</taxon>
        <taxon>Bacillati</taxon>
        <taxon>Bacillota</taxon>
        <taxon>Bacilli</taxon>
        <taxon>Bacillales</taxon>
        <taxon>Paenibacillaceae</taxon>
        <taxon>Brevibacillus</taxon>
    </lineage>
</organism>
<dbReference type="OrthoDB" id="9811198at2"/>
<feature type="transmembrane region" description="Helical" evidence="8">
    <location>
        <begin position="49"/>
        <end position="71"/>
    </location>
</feature>
<evidence type="ECO:0000313" key="10">
    <source>
        <dbReference type="EMBL" id="RNB91738.1"/>
    </source>
</evidence>
<feature type="region of interest" description="Disordered" evidence="7">
    <location>
        <begin position="157"/>
        <end position="181"/>
    </location>
</feature>
<dbReference type="EMBL" id="RHHQ01000004">
    <property type="protein sequence ID" value="RNB91738.1"/>
    <property type="molecule type" value="Genomic_DNA"/>
</dbReference>
<protein>
    <submittedName>
        <fullName evidence="10">MgtC/SapB family protein</fullName>
    </submittedName>
</protein>
<proteinExistence type="inferred from homology"/>
<evidence type="ECO:0000256" key="8">
    <source>
        <dbReference type="SAM" id="Phobius"/>
    </source>
</evidence>
<evidence type="ECO:0000313" key="11">
    <source>
        <dbReference type="Proteomes" id="UP000271031"/>
    </source>
</evidence>
<reference evidence="10 11" key="1">
    <citation type="submission" date="2018-10" db="EMBL/GenBank/DDBJ databases">
        <title>Phylogenomics of Brevibacillus.</title>
        <authorList>
            <person name="Dunlap C."/>
        </authorList>
    </citation>
    <scope>NUCLEOTIDE SEQUENCE [LARGE SCALE GENOMIC DNA]</scope>
    <source>
        <strain evidence="10 11">JCM 15716</strain>
    </source>
</reference>